<evidence type="ECO:0000256" key="1">
    <source>
        <dbReference type="ARBA" id="ARBA00008775"/>
    </source>
</evidence>
<evidence type="ECO:0000259" key="4">
    <source>
        <dbReference type="SMART" id="SM00974"/>
    </source>
</evidence>
<dbReference type="CDD" id="cd22249">
    <property type="entry name" value="UDM1_RNF168_RNF169-like"/>
    <property type="match status" value="1"/>
</dbReference>
<feature type="region of interest" description="Disordered" evidence="3">
    <location>
        <begin position="169"/>
        <end position="222"/>
    </location>
</feature>
<gene>
    <name evidence="5" type="ORF">ACFQ04_03635</name>
</gene>
<dbReference type="Gene3D" id="2.60.60.30">
    <property type="entry name" value="sav2460 like domains"/>
    <property type="match status" value="1"/>
</dbReference>
<evidence type="ECO:0000256" key="3">
    <source>
        <dbReference type="SAM" id="MobiDB-lite"/>
    </source>
</evidence>
<dbReference type="RefSeq" id="WP_253647180.1">
    <property type="nucleotide sequence ID" value="NZ_BAAAMO010000002.1"/>
</dbReference>
<comment type="caution">
    <text evidence="5">The sequence shown here is derived from an EMBL/GenBank/DDBJ whole genome shotgun (WGS) entry which is preliminary data.</text>
</comment>
<dbReference type="EMBL" id="JBHTIL010000001">
    <property type="protein sequence ID" value="MFD0924821.1"/>
    <property type="molecule type" value="Genomic_DNA"/>
</dbReference>
<comment type="similarity">
    <text evidence="1">Belongs to the CAPAB/TerDEXZ family.</text>
</comment>
<feature type="coiled-coil region" evidence="2">
    <location>
        <begin position="266"/>
        <end position="300"/>
    </location>
</feature>
<sequence>MTPRVLIPGEALPLRSLEPSLLDVFHLRLSSDGAPPDLVAFVVDEVGKVRTDDDFVFYNNPQCSDGSVAWLPESSAVQWIRVHPGRLDAGVHRVIVGASDGVLTQQDPGAVDLVVTDAAGTPVASASLRADGVLAAMILVEIYRRSDEWRLRLLAQGYSDGLAALAGHHGVEIDDGPPPEAPSSASPEPFRMAADRRPFPVTHDQPTVAPQPQPQPDRAHRRSLFTSRKRAQLESENARLQRLFAESGAMDNVSIDATRQRLLSETAELTAKAERTRVEIAGLEQRLSGLRGAIRDAEGEQELAEIGLYHYRHRLDDSIAYKARLDEIRDRMKAMAKAGRAVSGASNWTVNGSSAQGRKMVAEVSKLMLRAYNADADHAVRTLRPFKVDSALVRLDSTRTTIARLGRTMSIAVTDQYHRLRRQELELTSDYINKLAEEKERQRELKEQQREQARADAEYAREQVRLERDRDKYADALARLESGSGSAQQIAQVRSQLTSVRAALDQVAHRRANMRLGYVYVISNLGAFGERMVKIGMTRRVTPEERVRELGDASVPFRFDTHALIFSEDAVALETALHQRFADRAVNQVNRHREFFYASPSEVRDVLEEMGIADNIVVQYDEETPADEWRRSGGPDRALLPT</sequence>
<dbReference type="InterPro" id="IPR025280">
    <property type="entry name" value="SNIPE"/>
</dbReference>
<dbReference type="Proteomes" id="UP001597068">
    <property type="component" value="Unassembled WGS sequence"/>
</dbReference>
<accession>A0ABW3G701</accession>
<dbReference type="InterPro" id="IPR051324">
    <property type="entry name" value="Stress/Tellurium_Resist"/>
</dbReference>
<organism evidence="5 6">
    <name type="scientific">Williamsia deligens</name>
    <dbReference type="NCBI Taxonomy" id="321325"/>
    <lineage>
        <taxon>Bacteria</taxon>
        <taxon>Bacillati</taxon>
        <taxon>Actinomycetota</taxon>
        <taxon>Actinomycetes</taxon>
        <taxon>Mycobacteriales</taxon>
        <taxon>Nocardiaceae</taxon>
        <taxon>Williamsia</taxon>
    </lineage>
</organism>
<dbReference type="InterPro" id="IPR018306">
    <property type="entry name" value="Phage_T5_Orf172_DNA-bd"/>
</dbReference>
<evidence type="ECO:0000313" key="5">
    <source>
        <dbReference type="EMBL" id="MFD0924821.1"/>
    </source>
</evidence>
<feature type="domain" description="Bacteriophage T5 Orf172 DNA-binding" evidence="4">
    <location>
        <begin position="527"/>
        <end position="610"/>
    </location>
</feature>
<dbReference type="PANTHER" id="PTHR32097:SF4">
    <property type="entry name" value="GENERAL STRESS PROTEIN 16U"/>
    <property type="match status" value="1"/>
</dbReference>
<dbReference type="Pfam" id="PF13250">
    <property type="entry name" value="SNIPE"/>
    <property type="match status" value="1"/>
</dbReference>
<dbReference type="Pfam" id="PF10544">
    <property type="entry name" value="T5orf172"/>
    <property type="match status" value="1"/>
</dbReference>
<evidence type="ECO:0000313" key="6">
    <source>
        <dbReference type="Proteomes" id="UP001597068"/>
    </source>
</evidence>
<protein>
    <submittedName>
        <fullName evidence="5">DUF4041 domain-containing protein</fullName>
    </submittedName>
</protein>
<dbReference type="Pfam" id="PF02342">
    <property type="entry name" value="TerD"/>
    <property type="match status" value="1"/>
</dbReference>
<dbReference type="InterPro" id="IPR003325">
    <property type="entry name" value="TerD"/>
</dbReference>
<dbReference type="PANTHER" id="PTHR32097">
    <property type="entry name" value="CAMP-BINDING PROTEIN 1-RELATED"/>
    <property type="match status" value="1"/>
</dbReference>
<feature type="coiled-coil region" evidence="2">
    <location>
        <begin position="428"/>
        <end position="465"/>
    </location>
</feature>
<proteinExistence type="inferred from homology"/>
<evidence type="ECO:0000256" key="2">
    <source>
        <dbReference type="SAM" id="Coils"/>
    </source>
</evidence>
<dbReference type="SMART" id="SM00974">
    <property type="entry name" value="T5orf172"/>
    <property type="match status" value="1"/>
</dbReference>
<keyword evidence="2" id="KW-0175">Coiled coil</keyword>
<reference evidence="6" key="1">
    <citation type="journal article" date="2019" name="Int. J. Syst. Evol. Microbiol.">
        <title>The Global Catalogue of Microorganisms (GCM) 10K type strain sequencing project: providing services to taxonomists for standard genome sequencing and annotation.</title>
        <authorList>
            <consortium name="The Broad Institute Genomics Platform"/>
            <consortium name="The Broad Institute Genome Sequencing Center for Infectious Disease"/>
            <person name="Wu L."/>
            <person name="Ma J."/>
        </authorList>
    </citation>
    <scope>NUCLEOTIDE SEQUENCE [LARGE SCALE GENOMIC DNA]</scope>
    <source>
        <strain evidence="6">CCUG 50873</strain>
    </source>
</reference>
<dbReference type="CDD" id="cd06974">
    <property type="entry name" value="TerD_like"/>
    <property type="match status" value="1"/>
</dbReference>
<name>A0ABW3G701_9NOCA</name>
<keyword evidence="6" id="KW-1185">Reference proteome</keyword>